<keyword evidence="7" id="KW-1185">Reference proteome</keyword>
<keyword evidence="4" id="KW-0472">Membrane</keyword>
<keyword evidence="4" id="KW-1133">Transmembrane helix</keyword>
<dbReference type="SUPFAM" id="SSF51197">
    <property type="entry name" value="Clavaminate synthase-like"/>
    <property type="match status" value="1"/>
</dbReference>
<name>A0A8J2Z8V3_9PROT</name>
<keyword evidence="2" id="KW-1003">Cell membrane</keyword>
<sequence>MTANYILLSVLVASALTELGAGVMAARLLIIRHTQTSNLTPPVCTLAFAAAAVARSAPWQTGLFAFRIGLFLYLIPIVFVTGDLLNLDEPAKLAWSTFTTGMSAIAFAGTVVGYILGPLRPLARVLLGVATVALYDTGTNTDWIGLALMALVLARQFAANRRAAPATGHAGCGTVERRKTSMRTSPPKRLTPAQAAAYDRDGFVPALDAFSPAEADALRARLDAFEATLPEGGPTAADRRKLHVRLPWMRDLVEDRRILDAVEDLVGPDILVFNSTFFIKEPGTPAVTAWHQDATFFGLEPRHHVTAWLAFSDASVESGCMQFVRGSRRWGQLPHAARAAPGSINHGSQTIAVPFDPGDAPLAPLRRGQFSLHHTLVVHQSGPNRGGDRRIGLEISCIPAAVRHHGTLRMGATLVAGEDRHGHFAPEPDPRRLTPEQAGRAHRDAYARYREGYAEQMAWHARDFPRPAA</sequence>
<accession>A0A8J2Z8V3</accession>
<reference evidence="6 7" key="1">
    <citation type="journal article" date="2014" name="Int. J. Syst. Evol. Microbiol.">
        <title>Complete genome sequence of Corynebacterium casei LMG S-19264T (=DSM 44701T), isolated from a smear-ripened cheese.</title>
        <authorList>
            <consortium name="US DOE Joint Genome Institute (JGI-PGF)"/>
            <person name="Walter F."/>
            <person name="Albersmeier A."/>
            <person name="Kalinowski J."/>
            <person name="Ruckert C."/>
        </authorList>
    </citation>
    <scope>NUCLEOTIDE SEQUENCE [LARGE SCALE GENOMIC DNA]</scope>
    <source>
        <strain evidence="6 7">CGMCC 1.16330</strain>
    </source>
</reference>
<feature type="domain" description="TRAP C4-dicarboxylate transport system permease DctM subunit" evidence="5">
    <location>
        <begin position="2"/>
        <end position="76"/>
    </location>
</feature>
<organism evidence="6 7">
    <name type="scientific">Caldovatus sediminis</name>
    <dbReference type="NCBI Taxonomy" id="2041189"/>
    <lineage>
        <taxon>Bacteria</taxon>
        <taxon>Pseudomonadati</taxon>
        <taxon>Pseudomonadota</taxon>
        <taxon>Alphaproteobacteria</taxon>
        <taxon>Acetobacterales</taxon>
        <taxon>Roseomonadaceae</taxon>
        <taxon>Caldovatus</taxon>
    </lineage>
</organism>
<keyword evidence="2" id="KW-0997">Cell inner membrane</keyword>
<dbReference type="EMBL" id="BMKS01000002">
    <property type="protein sequence ID" value="GGG24452.1"/>
    <property type="molecule type" value="Genomic_DNA"/>
</dbReference>
<dbReference type="Proteomes" id="UP000597507">
    <property type="component" value="Unassembled WGS sequence"/>
</dbReference>
<evidence type="ECO:0000256" key="3">
    <source>
        <dbReference type="SAM" id="MobiDB-lite"/>
    </source>
</evidence>
<evidence type="ECO:0000259" key="5">
    <source>
        <dbReference type="Pfam" id="PF06808"/>
    </source>
</evidence>
<evidence type="ECO:0000256" key="2">
    <source>
        <dbReference type="RuleBase" id="RU369079"/>
    </source>
</evidence>
<dbReference type="Pfam" id="PF06808">
    <property type="entry name" value="DctM"/>
    <property type="match status" value="1"/>
</dbReference>
<dbReference type="Pfam" id="PF05721">
    <property type="entry name" value="PhyH"/>
    <property type="match status" value="1"/>
</dbReference>
<dbReference type="GO" id="GO:0005886">
    <property type="term" value="C:plasma membrane"/>
    <property type="evidence" value="ECO:0007669"/>
    <property type="project" value="UniProtKB-SubCell"/>
</dbReference>
<evidence type="ECO:0000313" key="7">
    <source>
        <dbReference type="Proteomes" id="UP000597507"/>
    </source>
</evidence>
<comment type="subcellular location">
    <subcellularLocation>
        <location evidence="2">Cell inner membrane</location>
        <topology evidence="2">Multi-pass membrane protein</topology>
    </subcellularLocation>
</comment>
<feature type="transmembrane region" description="Helical" evidence="4">
    <location>
        <begin position="35"/>
        <end position="54"/>
    </location>
</feature>
<feature type="transmembrane region" description="Helical" evidence="4">
    <location>
        <begin position="61"/>
        <end position="81"/>
    </location>
</feature>
<dbReference type="GO" id="GO:0005506">
    <property type="term" value="F:iron ion binding"/>
    <property type="evidence" value="ECO:0007669"/>
    <property type="project" value="UniProtKB-ARBA"/>
</dbReference>
<comment type="caution">
    <text evidence="6">The sequence shown here is derived from an EMBL/GenBank/DDBJ whole genome shotgun (WGS) entry which is preliminary data.</text>
</comment>
<keyword evidence="4" id="KW-0812">Transmembrane</keyword>
<comment type="cofactor">
    <cofactor evidence="1">
        <name>Fe(2+)</name>
        <dbReference type="ChEBI" id="CHEBI:29033"/>
    </cofactor>
</comment>
<dbReference type="GO" id="GO:0022857">
    <property type="term" value="F:transmembrane transporter activity"/>
    <property type="evidence" value="ECO:0007669"/>
    <property type="project" value="UniProtKB-UniRule"/>
</dbReference>
<comment type="function">
    <text evidence="2">Part of the tripartite ATP-independent periplasmic (TRAP) transport system.</text>
</comment>
<feature type="transmembrane region" description="Helical" evidence="4">
    <location>
        <begin position="93"/>
        <end position="116"/>
    </location>
</feature>
<evidence type="ECO:0000256" key="1">
    <source>
        <dbReference type="ARBA" id="ARBA00001954"/>
    </source>
</evidence>
<dbReference type="InterPro" id="IPR010656">
    <property type="entry name" value="DctM"/>
</dbReference>
<keyword evidence="2" id="KW-0813">Transport</keyword>
<evidence type="ECO:0000313" key="6">
    <source>
        <dbReference type="EMBL" id="GGG24452.1"/>
    </source>
</evidence>
<evidence type="ECO:0000256" key="4">
    <source>
        <dbReference type="SAM" id="Phobius"/>
    </source>
</evidence>
<proteinExistence type="predicted"/>
<dbReference type="AlphaFoldDB" id="A0A8J2Z8V3"/>
<dbReference type="InterPro" id="IPR008775">
    <property type="entry name" value="Phytyl_CoA_dOase-like"/>
</dbReference>
<dbReference type="Gene3D" id="2.60.120.620">
    <property type="entry name" value="q2cbj1_9rhob like domain"/>
    <property type="match status" value="1"/>
</dbReference>
<gene>
    <name evidence="6" type="ORF">GCM10010964_10640</name>
</gene>
<dbReference type="RefSeq" id="WP_188898943.1">
    <property type="nucleotide sequence ID" value="NZ_BMKS01000002.1"/>
</dbReference>
<dbReference type="PANTHER" id="PTHR20883:SF48">
    <property type="entry name" value="ECTOINE DIOXYGENASE"/>
    <property type="match status" value="1"/>
</dbReference>
<feature type="region of interest" description="Disordered" evidence="3">
    <location>
        <begin position="168"/>
        <end position="192"/>
    </location>
</feature>
<protein>
    <recommendedName>
        <fullName evidence="5">TRAP C4-dicarboxylate transport system permease DctM subunit domain-containing protein</fullName>
    </recommendedName>
</protein>
<dbReference type="PANTHER" id="PTHR20883">
    <property type="entry name" value="PHYTANOYL-COA DIOXYGENASE DOMAIN CONTAINING 1"/>
    <property type="match status" value="1"/>
</dbReference>
<dbReference type="GO" id="GO:0016706">
    <property type="term" value="F:2-oxoglutarate-dependent dioxygenase activity"/>
    <property type="evidence" value="ECO:0007669"/>
    <property type="project" value="UniProtKB-ARBA"/>
</dbReference>